<gene>
    <name evidence="2" type="ORF">Bca52824_033176</name>
</gene>
<organism evidence="2 3">
    <name type="scientific">Brassica carinata</name>
    <name type="common">Ethiopian mustard</name>
    <name type="synonym">Abyssinian cabbage</name>
    <dbReference type="NCBI Taxonomy" id="52824"/>
    <lineage>
        <taxon>Eukaryota</taxon>
        <taxon>Viridiplantae</taxon>
        <taxon>Streptophyta</taxon>
        <taxon>Embryophyta</taxon>
        <taxon>Tracheophyta</taxon>
        <taxon>Spermatophyta</taxon>
        <taxon>Magnoliopsida</taxon>
        <taxon>eudicotyledons</taxon>
        <taxon>Gunneridae</taxon>
        <taxon>Pentapetalae</taxon>
        <taxon>rosids</taxon>
        <taxon>malvids</taxon>
        <taxon>Brassicales</taxon>
        <taxon>Brassicaceae</taxon>
        <taxon>Brassiceae</taxon>
        <taxon>Brassica</taxon>
    </lineage>
</organism>
<keyword evidence="3" id="KW-1185">Reference proteome</keyword>
<feature type="compositionally biased region" description="Low complexity" evidence="1">
    <location>
        <begin position="258"/>
        <end position="269"/>
    </location>
</feature>
<name>A0A8X7SFI3_BRACI</name>
<feature type="region of interest" description="Disordered" evidence="1">
    <location>
        <begin position="138"/>
        <end position="165"/>
    </location>
</feature>
<dbReference type="AlphaFoldDB" id="A0A8X7SFI3"/>
<evidence type="ECO:0000313" key="3">
    <source>
        <dbReference type="Proteomes" id="UP000886595"/>
    </source>
</evidence>
<feature type="compositionally biased region" description="Polar residues" evidence="1">
    <location>
        <begin position="88"/>
        <end position="98"/>
    </location>
</feature>
<feature type="compositionally biased region" description="Polar residues" evidence="1">
    <location>
        <begin position="312"/>
        <end position="328"/>
    </location>
</feature>
<dbReference type="Proteomes" id="UP000886595">
    <property type="component" value="Unassembled WGS sequence"/>
</dbReference>
<feature type="region of interest" description="Disordered" evidence="1">
    <location>
        <begin position="181"/>
        <end position="239"/>
    </location>
</feature>
<protein>
    <submittedName>
        <fullName evidence="2">Uncharacterized protein</fullName>
    </submittedName>
</protein>
<feature type="compositionally biased region" description="Pro residues" evidence="1">
    <location>
        <begin position="209"/>
        <end position="218"/>
    </location>
</feature>
<feature type="compositionally biased region" description="Basic and acidic residues" evidence="1">
    <location>
        <begin position="193"/>
        <end position="207"/>
    </location>
</feature>
<sequence length="339" mass="37022">MASACVKNAGVSPAGYSLYGQTCLRREENRRSSSQEDQEQSSENQDPVVDFEFCPEDPVTMLSADELFSDGKLVPLKFSGPPEMMRRPQTSTVKKTTAAHSAEVRRRLEMEISELFSPKAPRCTTRWRELLGLKKAHESAKKTTSPFKQFLHRGSKPSAASSPADATPLLLKESDIASSRLSLSSSSSSSSGHEIDDLPRLSLDLDKPTPNPFAPPPSRIRSAKPMRPSVDGGVLTLTADSPRLNASGKLVFHGLERSSSSPGSFTGGPRLKQHHGMPRSYSANLRITPVLNVPVSSLKSGLFFGHMFSSSPGNKTQIQINGKNQTNRTRLEPKYEQTN</sequence>
<dbReference type="PANTHER" id="PTHR31722:SF67">
    <property type="entry name" value="(RAPE) HYPOTHETICAL PROTEIN"/>
    <property type="match status" value="1"/>
</dbReference>
<feature type="compositionally biased region" description="Basic and acidic residues" evidence="1">
    <location>
        <begin position="329"/>
        <end position="339"/>
    </location>
</feature>
<feature type="region of interest" description="Disordered" evidence="1">
    <location>
        <begin position="255"/>
        <end position="277"/>
    </location>
</feature>
<reference evidence="2 3" key="1">
    <citation type="submission" date="2020-02" db="EMBL/GenBank/DDBJ databases">
        <authorList>
            <person name="Ma Q."/>
            <person name="Huang Y."/>
            <person name="Song X."/>
            <person name="Pei D."/>
        </authorList>
    </citation>
    <scope>NUCLEOTIDE SEQUENCE [LARGE SCALE GENOMIC DNA]</scope>
    <source>
        <strain evidence="2">Sxm20200214</strain>
        <tissue evidence="2">Leaf</tissue>
    </source>
</reference>
<feature type="region of interest" description="Disordered" evidence="1">
    <location>
        <begin position="312"/>
        <end position="339"/>
    </location>
</feature>
<dbReference type="EMBL" id="JAAMPC010000007">
    <property type="protein sequence ID" value="KAG2304525.1"/>
    <property type="molecule type" value="Genomic_DNA"/>
</dbReference>
<accession>A0A8X7SFI3</accession>
<evidence type="ECO:0000313" key="2">
    <source>
        <dbReference type="EMBL" id="KAG2304525.1"/>
    </source>
</evidence>
<comment type="caution">
    <text evidence="2">The sequence shown here is derived from an EMBL/GenBank/DDBJ whole genome shotgun (WGS) entry which is preliminary data.</text>
</comment>
<proteinExistence type="predicted"/>
<feature type="region of interest" description="Disordered" evidence="1">
    <location>
        <begin position="26"/>
        <end position="50"/>
    </location>
</feature>
<dbReference type="PANTHER" id="PTHR31722">
    <property type="entry name" value="OS06G0675200 PROTEIN"/>
    <property type="match status" value="1"/>
</dbReference>
<dbReference type="OrthoDB" id="689767at2759"/>
<evidence type="ECO:0000256" key="1">
    <source>
        <dbReference type="SAM" id="MobiDB-lite"/>
    </source>
</evidence>
<feature type="compositionally biased region" description="Low complexity" evidence="1">
    <location>
        <begin position="181"/>
        <end position="191"/>
    </location>
</feature>
<feature type="region of interest" description="Disordered" evidence="1">
    <location>
        <begin position="79"/>
        <end position="98"/>
    </location>
</feature>